<accession>A0A7W7HDT8</accession>
<dbReference type="EMBL" id="JACHNC010000001">
    <property type="protein sequence ID" value="MBB4748689.1"/>
    <property type="molecule type" value="Genomic_DNA"/>
</dbReference>
<keyword evidence="5" id="KW-1185">Reference proteome</keyword>
<keyword evidence="1" id="KW-0732">Signal</keyword>
<evidence type="ECO:0008006" key="6">
    <source>
        <dbReference type="Google" id="ProtNLM"/>
    </source>
</evidence>
<dbReference type="AlphaFoldDB" id="A0A7W7HDT8"/>
<evidence type="ECO:0000256" key="1">
    <source>
        <dbReference type="SAM" id="SignalP"/>
    </source>
</evidence>
<reference evidence="2 5" key="2">
    <citation type="submission" date="2021-01" db="EMBL/GenBank/DDBJ databases">
        <title>Whole genome shotgun sequence of Actinoplanes lobatus NBRC 12513.</title>
        <authorList>
            <person name="Komaki H."/>
            <person name="Tamura T."/>
        </authorList>
    </citation>
    <scope>NUCLEOTIDE SEQUENCE [LARGE SCALE GENOMIC DNA]</scope>
    <source>
        <strain evidence="2 5">NBRC 12513</strain>
    </source>
</reference>
<dbReference type="EMBL" id="BOMP01000005">
    <property type="protein sequence ID" value="GIE37409.1"/>
    <property type="molecule type" value="Genomic_DNA"/>
</dbReference>
<feature type="chain" id="PRO_5039687589" description="Lipoprotein" evidence="1">
    <location>
        <begin position="23"/>
        <end position="119"/>
    </location>
</feature>
<feature type="signal peptide" evidence="1">
    <location>
        <begin position="1"/>
        <end position="22"/>
    </location>
</feature>
<gene>
    <name evidence="2" type="ORF">Alo02nite_03070</name>
    <name evidence="3" type="ORF">BJ964_002850</name>
</gene>
<evidence type="ECO:0000313" key="3">
    <source>
        <dbReference type="EMBL" id="MBB4748689.1"/>
    </source>
</evidence>
<dbReference type="PROSITE" id="PS51257">
    <property type="entry name" value="PROKAR_LIPOPROTEIN"/>
    <property type="match status" value="1"/>
</dbReference>
<dbReference type="Proteomes" id="UP000590511">
    <property type="component" value="Unassembled WGS sequence"/>
</dbReference>
<evidence type="ECO:0000313" key="5">
    <source>
        <dbReference type="Proteomes" id="UP000631312"/>
    </source>
</evidence>
<organism evidence="3 4">
    <name type="scientific">Actinoplanes lobatus</name>
    <dbReference type="NCBI Taxonomy" id="113568"/>
    <lineage>
        <taxon>Bacteria</taxon>
        <taxon>Bacillati</taxon>
        <taxon>Actinomycetota</taxon>
        <taxon>Actinomycetes</taxon>
        <taxon>Micromonosporales</taxon>
        <taxon>Micromonosporaceae</taxon>
        <taxon>Actinoplanes</taxon>
    </lineage>
</organism>
<proteinExistence type="predicted"/>
<dbReference type="Proteomes" id="UP000631312">
    <property type="component" value="Unassembled WGS sequence"/>
</dbReference>
<protein>
    <recommendedName>
        <fullName evidence="6">Lipoprotein</fullName>
    </recommendedName>
</protein>
<comment type="caution">
    <text evidence="3">The sequence shown here is derived from an EMBL/GenBank/DDBJ whole genome shotgun (WGS) entry which is preliminary data.</text>
</comment>
<dbReference type="RefSeq" id="WP_188121135.1">
    <property type="nucleotide sequence ID" value="NZ_BOMP01000005.1"/>
</dbReference>
<name>A0A7W7HDT8_9ACTN</name>
<evidence type="ECO:0000313" key="2">
    <source>
        <dbReference type="EMBL" id="GIE37409.1"/>
    </source>
</evidence>
<evidence type="ECO:0000313" key="4">
    <source>
        <dbReference type="Proteomes" id="UP000590511"/>
    </source>
</evidence>
<sequence>MSTARINVVIAIGALTVLFGCAAPATESEDGHVLTVQEAIDVGAGQVRVRGYVLITRDKVTQLCTGLAGSYPPQCGTPALVVQGLAVDLIPHRESAQGVVWGGEITVQGSLSAGVLNVT</sequence>
<reference evidence="3 4" key="1">
    <citation type="submission" date="2020-08" db="EMBL/GenBank/DDBJ databases">
        <title>Sequencing the genomes of 1000 actinobacteria strains.</title>
        <authorList>
            <person name="Klenk H.-P."/>
        </authorList>
    </citation>
    <scope>NUCLEOTIDE SEQUENCE [LARGE SCALE GENOMIC DNA]</scope>
    <source>
        <strain evidence="3 4">DSM 43150</strain>
    </source>
</reference>